<dbReference type="Proteomes" id="UP000182264">
    <property type="component" value="Chromosome"/>
</dbReference>
<dbReference type="AlphaFoldDB" id="A0A1L3GIH0"/>
<dbReference type="OrthoDB" id="5397775at2"/>
<proteinExistence type="predicted"/>
<dbReference type="EMBL" id="CP015518">
    <property type="protein sequence ID" value="APG25721.1"/>
    <property type="molecule type" value="Genomic_DNA"/>
</dbReference>
<protein>
    <recommendedName>
        <fullName evidence="3">Plasmid stabilization system</fullName>
    </recommendedName>
</protein>
<sequence>MSPRPLKRSLEYKGKVREYARNLAGRYRPEIAGVFLKDVGQAEKRIFENNEVGSLAPYIILGEKVVLRELYFSSGPAKYCLVYHIDDNCLGLVTLWHGSGIRKSTDLIRLWE</sequence>
<gene>
    <name evidence="1" type="ORF">A7E75_12405</name>
</gene>
<accession>A0A1L3GIH0</accession>
<dbReference type="STRING" id="29542.A6070_06420"/>
<dbReference type="KEGG" id="pace:A6070_06420"/>
<organism evidence="1 2">
    <name type="scientific">Syntrophotalea acetylenica</name>
    <name type="common">Pelobacter acetylenicus</name>
    <dbReference type="NCBI Taxonomy" id="29542"/>
    <lineage>
        <taxon>Bacteria</taxon>
        <taxon>Pseudomonadati</taxon>
        <taxon>Thermodesulfobacteriota</taxon>
        <taxon>Desulfuromonadia</taxon>
        <taxon>Desulfuromonadales</taxon>
        <taxon>Syntrophotaleaceae</taxon>
        <taxon>Syntrophotalea</taxon>
    </lineage>
</organism>
<keyword evidence="2" id="KW-1185">Reference proteome</keyword>
<dbReference type="RefSeq" id="WP_072287563.1">
    <property type="nucleotide sequence ID" value="NZ_CP015455.1"/>
</dbReference>
<evidence type="ECO:0000313" key="1">
    <source>
        <dbReference type="EMBL" id="APG25721.1"/>
    </source>
</evidence>
<name>A0A1L3GIH0_SYNAC</name>
<reference evidence="1 2" key="1">
    <citation type="journal article" date="2017" name="Genome Announc.">
        <title>Complete Genome Sequences of Two Acetylene-Fermenting Pelobacter acetylenicus Strains.</title>
        <authorList>
            <person name="Sutton J.M."/>
            <person name="Baesman S.M."/>
            <person name="Fierst J.L."/>
            <person name="Poret-Peterson A.T."/>
            <person name="Oremland R.S."/>
            <person name="Dunlap D.S."/>
            <person name="Akob D.M."/>
        </authorList>
    </citation>
    <scope>NUCLEOTIDE SEQUENCE [LARGE SCALE GENOMIC DNA]</scope>
    <source>
        <strain evidence="1 2">DSM 3247</strain>
    </source>
</reference>
<evidence type="ECO:0008006" key="3">
    <source>
        <dbReference type="Google" id="ProtNLM"/>
    </source>
</evidence>
<evidence type="ECO:0000313" key="2">
    <source>
        <dbReference type="Proteomes" id="UP000182264"/>
    </source>
</evidence>